<sequence>MRSHESPGSIATGIPAIGLQATFKQLWLSVVASINRWFDAFDVSSNRHSLRFSPAAHHYKPSIPYRVRQQSLMWLLQQTKIIKSPSACSCVPLSTSVGSTKKVGSTPPRPPVGPLQFAFLSDRLAIGDLWQQTRIYENVYFSAALKLSNPFCARSSGPMRGLNLNA</sequence>
<accession>Q6IKP6</accession>
<name>Q6IKP6_DROME</name>
<reference evidence="1" key="1">
    <citation type="journal article" date="2003" name="Genome Biol.">
        <title>An integrated gene annotation and transcriptional profiling approach towards the full gene content of the Drosophila genome.</title>
        <authorList>
            <person name="Hild M."/>
            <person name="Beckmann B."/>
            <person name="Haas S.A."/>
            <person name="Koch B."/>
            <person name="Solovyev V."/>
            <person name="Busold C."/>
            <person name="Fellenberg K."/>
            <person name="Boutros M."/>
            <person name="Vingron M."/>
            <person name="Sauer F."/>
            <person name="Hoheisel J.D."/>
            <person name="Paro R."/>
        </authorList>
    </citation>
    <scope>NUCLEOTIDE SEQUENCE</scope>
</reference>
<proteinExistence type="predicted"/>
<evidence type="ECO:0000313" key="1">
    <source>
        <dbReference type="EMBL" id="DAA03827.1"/>
    </source>
</evidence>
<dbReference type="AlphaFoldDB" id="Q6IKP6"/>
<gene>
    <name evidence="1" type="ORF">HDC11903</name>
</gene>
<dbReference type="EMBL" id="BK002320">
    <property type="protein sequence ID" value="DAA03827.1"/>
    <property type="molecule type" value="Genomic_DNA"/>
</dbReference>
<organism evidence="1">
    <name type="scientific">Drosophila melanogaster</name>
    <name type="common">Fruit fly</name>
    <dbReference type="NCBI Taxonomy" id="7227"/>
    <lineage>
        <taxon>Eukaryota</taxon>
        <taxon>Metazoa</taxon>
        <taxon>Ecdysozoa</taxon>
        <taxon>Arthropoda</taxon>
        <taxon>Hexapoda</taxon>
        <taxon>Insecta</taxon>
        <taxon>Pterygota</taxon>
        <taxon>Neoptera</taxon>
        <taxon>Endopterygota</taxon>
        <taxon>Diptera</taxon>
        <taxon>Brachycera</taxon>
        <taxon>Muscomorpha</taxon>
        <taxon>Ephydroidea</taxon>
        <taxon>Drosophilidae</taxon>
        <taxon>Drosophila</taxon>
        <taxon>Sophophora</taxon>
    </lineage>
</organism>
<protein>
    <submittedName>
        <fullName evidence="1">HDC11903</fullName>
    </submittedName>
</protein>